<dbReference type="EMBL" id="NDXW01000001">
    <property type="protein sequence ID" value="RDH43060.1"/>
    <property type="molecule type" value="Genomic_DNA"/>
</dbReference>
<evidence type="ECO:0000313" key="8">
    <source>
        <dbReference type="Proteomes" id="UP000257039"/>
    </source>
</evidence>
<keyword evidence="2 3" id="KW-0472">Membrane</keyword>
<comment type="caution">
    <text evidence="7">The sequence shown here is derived from an EMBL/GenBank/DDBJ whole genome shotgun (WGS) entry which is preliminary data.</text>
</comment>
<dbReference type="RefSeq" id="WP_094786456.1">
    <property type="nucleotide sequence ID" value="NZ_NDXW01000001.1"/>
</dbReference>
<dbReference type="InterPro" id="IPR006664">
    <property type="entry name" value="OMP_bac"/>
</dbReference>
<protein>
    <submittedName>
        <fullName evidence="7">OmpA family protein</fullName>
    </submittedName>
</protein>
<keyword evidence="8" id="KW-1185">Reference proteome</keyword>
<comment type="subcellular location">
    <subcellularLocation>
        <location evidence="1">Cell outer membrane</location>
    </subcellularLocation>
</comment>
<dbReference type="Gene3D" id="2.60.40.2540">
    <property type="match status" value="1"/>
</dbReference>
<gene>
    <name evidence="7" type="ORF">B9G39_06125</name>
</gene>
<dbReference type="PRINTS" id="PR01023">
    <property type="entry name" value="NAFLGMOTY"/>
</dbReference>
<sequence length="314" mass="35972">MIFDKALGLIKYCLVLMFCGVYPVSAIIYQAPVDRSEWRMEGSIFECNLYHPIPEFGEAIFRRRAGERVGFRLLSWQSPIQKGKAMLVASLPSWRHDRSAQVMGEIQVDPGKEAIFMTGPLPSWMLNQLKQGMAPAFERMAWYSDKETITVALSNVNFQKVYKDYLGCLSKLLPVNFDQIRRSFVLFDSGKTTLNEQAKEKLNNIAIYVKADQEVQSIYIDGHTDDIGRRLDNRELSKQRAESVEKYLITRGVKSDIMKVRFHGERYPIVKNNSSKDRARNRRATVRLEKKPLPSESVTVPPATNILEEEKGAE</sequence>
<feature type="region of interest" description="Disordered" evidence="4">
    <location>
        <begin position="288"/>
        <end position="314"/>
    </location>
</feature>
<evidence type="ECO:0000256" key="5">
    <source>
        <dbReference type="SAM" id="Phobius"/>
    </source>
</evidence>
<reference evidence="7 8" key="1">
    <citation type="submission" date="2017-04" db="EMBL/GenBank/DDBJ databases">
        <title>Draft genome sequence of Zooshikella ganghwensis VG4 isolated from Red Sea sediments.</title>
        <authorList>
            <person name="Rehman Z."/>
            <person name="Alam I."/>
            <person name="Kamau A."/>
            <person name="Bajic V."/>
            <person name="Leiknes T."/>
        </authorList>
    </citation>
    <scope>NUCLEOTIDE SEQUENCE [LARGE SCALE GENOMIC DNA]</scope>
    <source>
        <strain evidence="7 8">VG4</strain>
    </source>
</reference>
<dbReference type="Pfam" id="PF18393">
    <property type="entry name" value="MotY_N"/>
    <property type="match status" value="1"/>
</dbReference>
<dbReference type="Pfam" id="PF00691">
    <property type="entry name" value="OmpA"/>
    <property type="match status" value="1"/>
</dbReference>
<dbReference type="AlphaFoldDB" id="A0A4P9VLS3"/>
<feature type="transmembrane region" description="Helical" evidence="5">
    <location>
        <begin position="12"/>
        <end position="31"/>
    </location>
</feature>
<dbReference type="InterPro" id="IPR041544">
    <property type="entry name" value="MotY_N"/>
</dbReference>
<evidence type="ECO:0000256" key="2">
    <source>
        <dbReference type="ARBA" id="ARBA00023136"/>
    </source>
</evidence>
<evidence type="ECO:0000313" key="7">
    <source>
        <dbReference type="EMBL" id="RDH43060.1"/>
    </source>
</evidence>
<evidence type="ECO:0000256" key="3">
    <source>
        <dbReference type="PROSITE-ProRule" id="PRU00473"/>
    </source>
</evidence>
<dbReference type="InterPro" id="IPR036737">
    <property type="entry name" value="OmpA-like_sf"/>
</dbReference>
<accession>A0A4P9VLS3</accession>
<dbReference type="CDD" id="cd07185">
    <property type="entry name" value="OmpA_C-like"/>
    <property type="match status" value="1"/>
</dbReference>
<keyword evidence="5" id="KW-0812">Transmembrane</keyword>
<organism evidence="7 8">
    <name type="scientific">Zooshikella ganghwensis</name>
    <dbReference type="NCBI Taxonomy" id="202772"/>
    <lineage>
        <taxon>Bacteria</taxon>
        <taxon>Pseudomonadati</taxon>
        <taxon>Pseudomonadota</taxon>
        <taxon>Gammaproteobacteria</taxon>
        <taxon>Oceanospirillales</taxon>
        <taxon>Zooshikellaceae</taxon>
        <taxon>Zooshikella</taxon>
    </lineage>
</organism>
<evidence type="ECO:0000259" key="6">
    <source>
        <dbReference type="PROSITE" id="PS51123"/>
    </source>
</evidence>
<dbReference type="PROSITE" id="PS51123">
    <property type="entry name" value="OMPA_2"/>
    <property type="match status" value="1"/>
</dbReference>
<dbReference type="SUPFAM" id="SSF103088">
    <property type="entry name" value="OmpA-like"/>
    <property type="match status" value="1"/>
</dbReference>
<dbReference type="InterPro" id="IPR050330">
    <property type="entry name" value="Bact_OuterMem_StrucFunc"/>
</dbReference>
<dbReference type="Gene3D" id="3.30.1330.60">
    <property type="entry name" value="OmpA-like domain"/>
    <property type="match status" value="1"/>
</dbReference>
<evidence type="ECO:0000256" key="1">
    <source>
        <dbReference type="ARBA" id="ARBA00004442"/>
    </source>
</evidence>
<dbReference type="InterPro" id="IPR006665">
    <property type="entry name" value="OmpA-like"/>
</dbReference>
<dbReference type="PANTHER" id="PTHR30329:SF17">
    <property type="entry name" value="LIPOPROTEIN YFIB-RELATED"/>
    <property type="match status" value="1"/>
</dbReference>
<evidence type="ECO:0000256" key="4">
    <source>
        <dbReference type="SAM" id="MobiDB-lite"/>
    </source>
</evidence>
<dbReference type="PANTHER" id="PTHR30329">
    <property type="entry name" value="STATOR ELEMENT OF FLAGELLAR MOTOR COMPLEX"/>
    <property type="match status" value="1"/>
</dbReference>
<dbReference type="Proteomes" id="UP000257039">
    <property type="component" value="Unassembled WGS sequence"/>
</dbReference>
<feature type="domain" description="OmpA-like" evidence="6">
    <location>
        <begin position="175"/>
        <end position="292"/>
    </location>
</feature>
<proteinExistence type="predicted"/>
<keyword evidence="5" id="KW-1133">Transmembrane helix</keyword>
<dbReference type="GO" id="GO:0009279">
    <property type="term" value="C:cell outer membrane"/>
    <property type="evidence" value="ECO:0007669"/>
    <property type="project" value="UniProtKB-SubCell"/>
</dbReference>
<name>A0A4P9VLS3_9GAMM</name>
<dbReference type="PRINTS" id="PR01021">
    <property type="entry name" value="OMPADOMAIN"/>
</dbReference>